<gene>
    <name evidence="5" type="ORF">C8E03_101128</name>
</gene>
<dbReference type="PROSITE" id="PS50932">
    <property type="entry name" value="HTH_LACI_2"/>
    <property type="match status" value="1"/>
</dbReference>
<dbReference type="InterPro" id="IPR028082">
    <property type="entry name" value="Peripla_BP_I"/>
</dbReference>
<dbReference type="EMBL" id="QICS01000001">
    <property type="protein sequence ID" value="PXV95499.1"/>
    <property type="molecule type" value="Genomic_DNA"/>
</dbReference>
<dbReference type="CDD" id="cd01392">
    <property type="entry name" value="HTH_LacI"/>
    <property type="match status" value="1"/>
</dbReference>
<dbReference type="SUPFAM" id="SSF47413">
    <property type="entry name" value="lambda repressor-like DNA-binding domains"/>
    <property type="match status" value="1"/>
</dbReference>
<dbReference type="AlphaFoldDB" id="A0A318ER96"/>
<dbReference type="Pfam" id="PF13407">
    <property type="entry name" value="Peripla_BP_4"/>
    <property type="match status" value="1"/>
</dbReference>
<protein>
    <submittedName>
        <fullName evidence="5">LacI family transcriptional regulator</fullName>
    </submittedName>
</protein>
<dbReference type="InterPro" id="IPR010982">
    <property type="entry name" value="Lambda_DNA-bd_dom_sf"/>
</dbReference>
<organism evidence="5 6">
    <name type="scientific">Lachnotalea glycerini</name>
    <dbReference type="NCBI Taxonomy" id="1763509"/>
    <lineage>
        <taxon>Bacteria</taxon>
        <taxon>Bacillati</taxon>
        <taxon>Bacillota</taxon>
        <taxon>Clostridia</taxon>
        <taxon>Lachnospirales</taxon>
        <taxon>Lachnospiraceae</taxon>
        <taxon>Lachnotalea</taxon>
    </lineage>
</organism>
<dbReference type="RefSeq" id="WP_110289986.1">
    <property type="nucleotide sequence ID" value="NZ_QICS01000001.1"/>
</dbReference>
<evidence type="ECO:0000313" key="6">
    <source>
        <dbReference type="Proteomes" id="UP000247523"/>
    </source>
</evidence>
<dbReference type="InterPro" id="IPR025997">
    <property type="entry name" value="SBP_2_dom"/>
</dbReference>
<keyword evidence="2" id="KW-0238">DNA-binding</keyword>
<dbReference type="Proteomes" id="UP000247523">
    <property type="component" value="Unassembled WGS sequence"/>
</dbReference>
<dbReference type="GO" id="GO:0003700">
    <property type="term" value="F:DNA-binding transcription factor activity"/>
    <property type="evidence" value="ECO:0007669"/>
    <property type="project" value="TreeGrafter"/>
</dbReference>
<name>A0A318ER96_9FIRM</name>
<dbReference type="CDD" id="cd06307">
    <property type="entry name" value="PBP1_sugar_binding"/>
    <property type="match status" value="1"/>
</dbReference>
<evidence type="ECO:0000259" key="4">
    <source>
        <dbReference type="PROSITE" id="PS50932"/>
    </source>
</evidence>
<dbReference type="Gene3D" id="3.40.50.2300">
    <property type="match status" value="2"/>
</dbReference>
<dbReference type="Pfam" id="PF00356">
    <property type="entry name" value="LacI"/>
    <property type="match status" value="1"/>
</dbReference>
<dbReference type="Gene3D" id="1.10.260.40">
    <property type="entry name" value="lambda repressor-like DNA-binding domains"/>
    <property type="match status" value="1"/>
</dbReference>
<dbReference type="PANTHER" id="PTHR30146:SF109">
    <property type="entry name" value="HTH-TYPE TRANSCRIPTIONAL REGULATOR GALS"/>
    <property type="match status" value="1"/>
</dbReference>
<dbReference type="PANTHER" id="PTHR30146">
    <property type="entry name" value="LACI-RELATED TRANSCRIPTIONAL REPRESSOR"/>
    <property type="match status" value="1"/>
</dbReference>
<evidence type="ECO:0000256" key="2">
    <source>
        <dbReference type="ARBA" id="ARBA00023125"/>
    </source>
</evidence>
<dbReference type="InterPro" id="IPR000843">
    <property type="entry name" value="HTH_LacI"/>
</dbReference>
<evidence type="ECO:0000256" key="1">
    <source>
        <dbReference type="ARBA" id="ARBA00023015"/>
    </source>
</evidence>
<accession>A0A318ER96</accession>
<proteinExistence type="predicted"/>
<dbReference type="SUPFAM" id="SSF53822">
    <property type="entry name" value="Periplasmic binding protein-like I"/>
    <property type="match status" value="1"/>
</dbReference>
<sequence length="341" mass="37461">MAVTIKQIAKLATVSRGTVDKVLNHRPGVKEETRQKVLKIAKELNYQPNFLGKALVQSKDPIKIGIILTPEYNPYIQEMLTGVKSAQNEFYAFGIDIRIKMPISLEPAEQISILNELEAEGVNGMAVFPIDDNMVRNKINQLVDNGIAIITFNSKIEGTNDFCFVGQDHRKGGKTAAGLLAKLLPSGGDVGVIISSYRLSCHQDRLNGFLDKLQEASSCINVLEVQENQDRKEEAFKITLEYCNQHPQLKGLYITGGGIAGVGSALSLLNLSHNVAVICHDLIPDTLALLQDGTVDFALGQSPEFQGYQLVKILFEYLVKKQNPASRDIEIPITIATQDSI</sequence>
<comment type="caution">
    <text evidence="5">The sequence shown here is derived from an EMBL/GenBank/DDBJ whole genome shotgun (WGS) entry which is preliminary data.</text>
</comment>
<dbReference type="SMART" id="SM00354">
    <property type="entry name" value="HTH_LACI"/>
    <property type="match status" value="1"/>
</dbReference>
<evidence type="ECO:0000256" key="3">
    <source>
        <dbReference type="ARBA" id="ARBA00023163"/>
    </source>
</evidence>
<feature type="domain" description="HTH lacI-type" evidence="4">
    <location>
        <begin position="3"/>
        <end position="57"/>
    </location>
</feature>
<keyword evidence="3" id="KW-0804">Transcription</keyword>
<dbReference type="GO" id="GO:0000976">
    <property type="term" value="F:transcription cis-regulatory region binding"/>
    <property type="evidence" value="ECO:0007669"/>
    <property type="project" value="TreeGrafter"/>
</dbReference>
<reference evidence="5 6" key="1">
    <citation type="submission" date="2018-05" db="EMBL/GenBank/DDBJ databases">
        <title>Genomic Encyclopedia of Type Strains, Phase IV (KMG-IV): sequencing the most valuable type-strain genomes for metagenomic binning, comparative biology and taxonomic classification.</title>
        <authorList>
            <person name="Goeker M."/>
        </authorList>
    </citation>
    <scope>NUCLEOTIDE SEQUENCE [LARGE SCALE GENOMIC DNA]</scope>
    <source>
        <strain evidence="5 6">DSM 28816</strain>
    </source>
</reference>
<evidence type="ECO:0000313" key="5">
    <source>
        <dbReference type="EMBL" id="PXV95499.1"/>
    </source>
</evidence>
<keyword evidence="1" id="KW-0805">Transcription regulation</keyword>